<evidence type="ECO:0000256" key="10">
    <source>
        <dbReference type="SAM" id="MobiDB-lite"/>
    </source>
</evidence>
<evidence type="ECO:0000256" key="2">
    <source>
        <dbReference type="ARBA" id="ARBA00022730"/>
    </source>
</evidence>
<comment type="caution">
    <text evidence="11">The sequence shown here is derived from an EMBL/GenBank/DDBJ whole genome shotgun (WGS) entry which is preliminary data.</text>
</comment>
<dbReference type="GO" id="GO:0003735">
    <property type="term" value="F:structural constituent of ribosome"/>
    <property type="evidence" value="ECO:0007669"/>
    <property type="project" value="UniProtKB-UniRule"/>
</dbReference>
<keyword evidence="3 7" id="KW-0694">RNA-binding</keyword>
<dbReference type="FunFam" id="2.40.30.10:FF:000004">
    <property type="entry name" value="50S ribosomal protein L3"/>
    <property type="match status" value="1"/>
</dbReference>
<dbReference type="SUPFAM" id="SSF50447">
    <property type="entry name" value="Translation proteins"/>
    <property type="match status" value="1"/>
</dbReference>
<dbReference type="Pfam" id="PF00297">
    <property type="entry name" value="Ribosomal_L3"/>
    <property type="match status" value="1"/>
</dbReference>
<organism evidence="11 12">
    <name type="scientific">Sorangium cellulosum</name>
    <name type="common">Polyangium cellulosum</name>
    <dbReference type="NCBI Taxonomy" id="56"/>
    <lineage>
        <taxon>Bacteria</taxon>
        <taxon>Pseudomonadati</taxon>
        <taxon>Myxococcota</taxon>
        <taxon>Polyangia</taxon>
        <taxon>Polyangiales</taxon>
        <taxon>Polyangiaceae</taxon>
        <taxon>Sorangium</taxon>
    </lineage>
</organism>
<dbReference type="PANTHER" id="PTHR11229:SF16">
    <property type="entry name" value="LARGE RIBOSOMAL SUBUNIT PROTEIN UL3C"/>
    <property type="match status" value="1"/>
</dbReference>
<comment type="subunit">
    <text evidence="7 9">Part of the 50S ribosomal subunit. Forms a cluster with proteins L14 and L19.</text>
</comment>
<keyword evidence="2 7" id="KW-0699">rRNA-binding</keyword>
<evidence type="ECO:0000256" key="6">
    <source>
        <dbReference type="ARBA" id="ARBA00035243"/>
    </source>
</evidence>
<evidence type="ECO:0000313" key="11">
    <source>
        <dbReference type="EMBL" id="KYF56513.1"/>
    </source>
</evidence>
<proteinExistence type="inferred from homology"/>
<dbReference type="GO" id="GO:0022625">
    <property type="term" value="C:cytosolic large ribosomal subunit"/>
    <property type="evidence" value="ECO:0007669"/>
    <property type="project" value="TreeGrafter"/>
</dbReference>
<comment type="similarity">
    <text evidence="1 7 8">Belongs to the universal ribosomal protein uL3 family.</text>
</comment>
<evidence type="ECO:0000256" key="5">
    <source>
        <dbReference type="ARBA" id="ARBA00023274"/>
    </source>
</evidence>
<evidence type="ECO:0000256" key="1">
    <source>
        <dbReference type="ARBA" id="ARBA00006540"/>
    </source>
</evidence>
<keyword evidence="4 7" id="KW-0689">Ribosomal protein</keyword>
<evidence type="ECO:0000256" key="4">
    <source>
        <dbReference type="ARBA" id="ARBA00022980"/>
    </source>
</evidence>
<sequence>MNQHPGIIGKKIGMTQIFSETGEVLRCTVVQAGCVVVGKRTLEKDGYSALILGLGERAEKHTTKPLAGAFKKAGQTPKRVVRELRCSPEHAAKFEVGQALKVDEIFEVGQRVDAQGRSRGRGFSGVIRRWSFAGAVSSHGTHEYFRHGGSIGTNMTPGRTLPGLKMPGHYGDETVSALNLKIAKLLPEDNLILIEGPVPGPKNQVVTIRGAVKKRGGKGLPTPVQPTGKKKGG</sequence>
<dbReference type="InterPro" id="IPR000597">
    <property type="entry name" value="Ribosomal_uL3"/>
</dbReference>
<dbReference type="EMBL" id="JELX01002112">
    <property type="protein sequence ID" value="KYF56513.1"/>
    <property type="molecule type" value="Genomic_DNA"/>
</dbReference>
<dbReference type="InterPro" id="IPR019926">
    <property type="entry name" value="Ribosomal_uL3_CS"/>
</dbReference>
<keyword evidence="5 7" id="KW-0687">Ribonucleoprotein</keyword>
<dbReference type="FunFam" id="3.30.160.810:FF:000001">
    <property type="entry name" value="50S ribosomal protein L3"/>
    <property type="match status" value="1"/>
</dbReference>
<dbReference type="InterPro" id="IPR019927">
    <property type="entry name" value="Ribosomal_uL3_bac/org-type"/>
</dbReference>
<dbReference type="GO" id="GO:0006412">
    <property type="term" value="P:translation"/>
    <property type="evidence" value="ECO:0007669"/>
    <property type="project" value="UniProtKB-UniRule"/>
</dbReference>
<evidence type="ECO:0000256" key="3">
    <source>
        <dbReference type="ARBA" id="ARBA00022884"/>
    </source>
</evidence>
<dbReference type="NCBIfam" id="TIGR03625">
    <property type="entry name" value="L3_bact"/>
    <property type="match status" value="1"/>
</dbReference>
<comment type="function">
    <text evidence="7 9">One of the primary rRNA binding proteins, it binds directly near the 3'-end of the 23S rRNA, where it nucleates assembly of the 50S subunit.</text>
</comment>
<accession>A0A150PLK2</accession>
<evidence type="ECO:0000256" key="9">
    <source>
        <dbReference type="RuleBase" id="RU003906"/>
    </source>
</evidence>
<dbReference type="GO" id="GO:0019843">
    <property type="term" value="F:rRNA binding"/>
    <property type="evidence" value="ECO:0007669"/>
    <property type="project" value="UniProtKB-UniRule"/>
</dbReference>
<feature type="region of interest" description="Disordered" evidence="10">
    <location>
        <begin position="213"/>
        <end position="233"/>
    </location>
</feature>
<name>A0A150PLK2_SORCE</name>
<dbReference type="Gene3D" id="2.40.30.10">
    <property type="entry name" value="Translation factors"/>
    <property type="match status" value="1"/>
</dbReference>
<dbReference type="Proteomes" id="UP000075604">
    <property type="component" value="Unassembled WGS sequence"/>
</dbReference>
<gene>
    <name evidence="7" type="primary">rplC</name>
    <name evidence="11" type="ORF">BE04_26800</name>
</gene>
<protein>
    <recommendedName>
        <fullName evidence="6 7">Large ribosomal subunit protein uL3</fullName>
    </recommendedName>
</protein>
<dbReference type="Gene3D" id="3.30.160.810">
    <property type="match status" value="1"/>
</dbReference>
<evidence type="ECO:0000256" key="8">
    <source>
        <dbReference type="RuleBase" id="RU003905"/>
    </source>
</evidence>
<dbReference type="PANTHER" id="PTHR11229">
    <property type="entry name" value="50S RIBOSOMAL PROTEIN L3"/>
    <property type="match status" value="1"/>
</dbReference>
<dbReference type="AlphaFoldDB" id="A0A150PLK2"/>
<dbReference type="HAMAP" id="MF_01325_B">
    <property type="entry name" value="Ribosomal_uL3_B"/>
    <property type="match status" value="1"/>
</dbReference>
<evidence type="ECO:0000256" key="7">
    <source>
        <dbReference type="HAMAP-Rule" id="MF_01325"/>
    </source>
</evidence>
<dbReference type="InterPro" id="IPR009000">
    <property type="entry name" value="Transl_B-barrel_sf"/>
</dbReference>
<reference evidence="11 12" key="1">
    <citation type="submission" date="2014-02" db="EMBL/GenBank/DDBJ databases">
        <title>The small core and large imbalanced accessory genome model reveals a collaborative survival strategy of Sorangium cellulosum strains in nature.</title>
        <authorList>
            <person name="Han K."/>
            <person name="Peng R."/>
            <person name="Blom J."/>
            <person name="Li Y.-Z."/>
        </authorList>
    </citation>
    <scope>NUCLEOTIDE SEQUENCE [LARGE SCALE GENOMIC DNA]</scope>
    <source>
        <strain evidence="11 12">So0157-18</strain>
    </source>
</reference>
<dbReference type="PROSITE" id="PS00474">
    <property type="entry name" value="RIBOSOMAL_L3"/>
    <property type="match status" value="1"/>
</dbReference>
<evidence type="ECO:0000313" key="12">
    <source>
        <dbReference type="Proteomes" id="UP000075604"/>
    </source>
</evidence>